<evidence type="ECO:0000256" key="1">
    <source>
        <dbReference type="ARBA" id="ARBA00009817"/>
    </source>
</evidence>
<name>A0A7I8KZJ1_SPIIN</name>
<evidence type="ECO:0000313" key="3">
    <source>
        <dbReference type="Proteomes" id="UP000663760"/>
    </source>
</evidence>
<dbReference type="EMBL" id="LR746272">
    <property type="protein sequence ID" value="CAA7403121.1"/>
    <property type="molecule type" value="Genomic_DNA"/>
</dbReference>
<dbReference type="SUPFAM" id="SSF55136">
    <property type="entry name" value="Probable bacterial effector-binding domain"/>
    <property type="match status" value="1"/>
</dbReference>
<keyword evidence="3" id="KW-1185">Reference proteome</keyword>
<dbReference type="OrthoDB" id="44820at2759"/>
<dbReference type="Gene3D" id="3.20.80.10">
    <property type="entry name" value="Regulatory factor, effector binding domain"/>
    <property type="match status" value="1"/>
</dbReference>
<dbReference type="FunFam" id="3.20.80.10:FF:000008">
    <property type="entry name" value="SOUL heme-binding protein"/>
    <property type="match status" value="1"/>
</dbReference>
<dbReference type="Pfam" id="PF10184">
    <property type="entry name" value="DUF2358"/>
    <property type="match status" value="1"/>
</dbReference>
<sequence>MSKALLSGEVFRPLAVRSRPRRPYAGISFVGLRIPCAAGAASGTGRWRRPELWAVRSSGIGDKIRPRQDEPQGTGEAGEVDVEELVQFLYEDLPHLFDDQGIDRSKYDERVRFRDPITSHDTVDGYLFNIALLKLLFRPDFQLHYVKQTGPFEITTRWTMGMRFSLLPWKPKLVFTGLSIMAINPQTQKFCGHLDIWDSIQNNDYFSLEGLWDFITQLRIYKTPDLQTPQYQILKRMGSYEIRKYDPFLVVESKSDRLSGSGGFNNVTGYIFGKNASSEKIPMTTPVFTQALDDGLSDVSIQIVLPLDKELDKLPEPSGESIAIRRVEHGVAAVSKFSGQATEEIVRSKEKELRSALVRDGLHPREGCLFARYNDPGRTWSFIMRNEVLIWLDGFTLE</sequence>
<accession>A0A7I8KZJ1</accession>
<dbReference type="Proteomes" id="UP000663760">
    <property type="component" value="Chromosome 9"/>
</dbReference>
<dbReference type="InterPro" id="IPR011256">
    <property type="entry name" value="Reg_factor_effector_dom_sf"/>
</dbReference>
<organism evidence="2 3">
    <name type="scientific">Spirodela intermedia</name>
    <name type="common">Intermediate duckweed</name>
    <dbReference type="NCBI Taxonomy" id="51605"/>
    <lineage>
        <taxon>Eukaryota</taxon>
        <taxon>Viridiplantae</taxon>
        <taxon>Streptophyta</taxon>
        <taxon>Embryophyta</taxon>
        <taxon>Tracheophyta</taxon>
        <taxon>Spermatophyta</taxon>
        <taxon>Magnoliopsida</taxon>
        <taxon>Liliopsida</taxon>
        <taxon>Araceae</taxon>
        <taxon>Lemnoideae</taxon>
        <taxon>Spirodela</taxon>
    </lineage>
</organism>
<dbReference type="AlphaFoldDB" id="A0A7I8KZJ1"/>
<protein>
    <submittedName>
        <fullName evidence="2">Uncharacterized protein</fullName>
    </submittedName>
</protein>
<dbReference type="InterPro" id="IPR018790">
    <property type="entry name" value="DUF2358"/>
</dbReference>
<dbReference type="PANTHER" id="PTHR11220:SF50">
    <property type="entry name" value="SOUL HEME-BINDING FAMILY PROTEIN"/>
    <property type="match status" value="1"/>
</dbReference>
<dbReference type="Pfam" id="PF04832">
    <property type="entry name" value="SOUL"/>
    <property type="match status" value="1"/>
</dbReference>
<dbReference type="PANTHER" id="PTHR11220">
    <property type="entry name" value="HEME-BINDING PROTEIN-RELATED"/>
    <property type="match status" value="1"/>
</dbReference>
<evidence type="ECO:0000313" key="2">
    <source>
        <dbReference type="EMBL" id="CAA7403121.1"/>
    </source>
</evidence>
<gene>
    <name evidence="2" type="ORF">SI8410_09013799</name>
</gene>
<comment type="similarity">
    <text evidence="1">Belongs to the HEBP family.</text>
</comment>
<proteinExistence type="inferred from homology"/>
<reference evidence="2" key="1">
    <citation type="submission" date="2020-02" db="EMBL/GenBank/DDBJ databases">
        <authorList>
            <person name="Scholz U."/>
            <person name="Mascher M."/>
            <person name="Fiebig A."/>
        </authorList>
    </citation>
    <scope>NUCLEOTIDE SEQUENCE</scope>
</reference>
<dbReference type="InterPro" id="IPR006917">
    <property type="entry name" value="SOUL_heme-bd"/>
</dbReference>